<keyword evidence="2 4" id="KW-0442">Lipid degradation</keyword>
<organism evidence="8 9">
    <name type="scientific">Edaphochlamys debaryana</name>
    <dbReference type="NCBI Taxonomy" id="47281"/>
    <lineage>
        <taxon>Eukaryota</taxon>
        <taxon>Viridiplantae</taxon>
        <taxon>Chlorophyta</taxon>
        <taxon>core chlorophytes</taxon>
        <taxon>Chlorophyceae</taxon>
        <taxon>CS clade</taxon>
        <taxon>Chlamydomonadales</taxon>
        <taxon>Chlamydomonadales incertae sedis</taxon>
        <taxon>Edaphochlamys</taxon>
    </lineage>
</organism>
<evidence type="ECO:0000313" key="8">
    <source>
        <dbReference type="EMBL" id="KAG2499009.1"/>
    </source>
</evidence>
<dbReference type="GO" id="GO:0016042">
    <property type="term" value="P:lipid catabolic process"/>
    <property type="evidence" value="ECO:0007669"/>
    <property type="project" value="UniProtKB-UniRule"/>
</dbReference>
<dbReference type="Gene3D" id="3.40.1090.10">
    <property type="entry name" value="Cytosolic phospholipase A2 catalytic domain"/>
    <property type="match status" value="1"/>
</dbReference>
<keyword evidence="9" id="KW-1185">Reference proteome</keyword>
<evidence type="ECO:0000313" key="9">
    <source>
        <dbReference type="Proteomes" id="UP000612055"/>
    </source>
</evidence>
<dbReference type="Pfam" id="PF01734">
    <property type="entry name" value="Patatin"/>
    <property type="match status" value="1"/>
</dbReference>
<dbReference type="PROSITE" id="PS51635">
    <property type="entry name" value="PNPLA"/>
    <property type="match status" value="1"/>
</dbReference>
<evidence type="ECO:0000256" key="5">
    <source>
        <dbReference type="RuleBase" id="RU361262"/>
    </source>
</evidence>
<evidence type="ECO:0000256" key="6">
    <source>
        <dbReference type="SAM" id="MobiDB-lite"/>
    </source>
</evidence>
<dbReference type="OrthoDB" id="45309at2759"/>
<comment type="caution">
    <text evidence="4">Lacks conserved residue(s) required for the propagation of feature annotation.</text>
</comment>
<evidence type="ECO:0000256" key="2">
    <source>
        <dbReference type="ARBA" id="ARBA00022963"/>
    </source>
</evidence>
<dbReference type="EMBL" id="JAEHOE010000008">
    <property type="protein sequence ID" value="KAG2499009.1"/>
    <property type="molecule type" value="Genomic_DNA"/>
</dbReference>
<accession>A0A835YJV4</accession>
<comment type="function">
    <text evidence="5">Lipolytic acyl hydrolase (LAH).</text>
</comment>
<feature type="domain" description="PNPLA" evidence="7">
    <location>
        <begin position="61"/>
        <end position="234"/>
    </location>
</feature>
<feature type="region of interest" description="Disordered" evidence="6">
    <location>
        <begin position="378"/>
        <end position="406"/>
    </location>
</feature>
<dbReference type="InterPro" id="IPR050301">
    <property type="entry name" value="NTE"/>
</dbReference>
<dbReference type="InterPro" id="IPR002641">
    <property type="entry name" value="PNPLA_dom"/>
</dbReference>
<feature type="active site" description="Nucleophile" evidence="4">
    <location>
        <position position="96"/>
    </location>
</feature>
<feature type="active site" description="Proton acceptor" evidence="4">
    <location>
        <position position="221"/>
    </location>
</feature>
<evidence type="ECO:0000256" key="3">
    <source>
        <dbReference type="ARBA" id="ARBA00023098"/>
    </source>
</evidence>
<name>A0A835YJV4_9CHLO</name>
<evidence type="ECO:0000256" key="4">
    <source>
        <dbReference type="PROSITE-ProRule" id="PRU01161"/>
    </source>
</evidence>
<dbReference type="PANTHER" id="PTHR14226:SF64">
    <property type="entry name" value="PNPLA DOMAIN-CONTAINING PROTEIN"/>
    <property type="match status" value="1"/>
</dbReference>
<reference evidence="8" key="1">
    <citation type="journal article" date="2020" name="bioRxiv">
        <title>Comparative genomics of Chlamydomonas.</title>
        <authorList>
            <person name="Craig R.J."/>
            <person name="Hasan A.R."/>
            <person name="Ness R.W."/>
            <person name="Keightley P.D."/>
        </authorList>
    </citation>
    <scope>NUCLEOTIDE SEQUENCE</scope>
    <source>
        <strain evidence="8">CCAP 11/70</strain>
    </source>
</reference>
<comment type="domain">
    <text evidence="5">The nitrogen atoms of the two glycine residues in the GGXR motif define the oxyanion hole, and stabilize the oxyanion that forms during the nucleophilic attack by the catalytic serine during substrate cleavage.</text>
</comment>
<dbReference type="GO" id="GO:0016298">
    <property type="term" value="F:lipase activity"/>
    <property type="evidence" value="ECO:0007669"/>
    <property type="project" value="UniProtKB-ARBA"/>
</dbReference>
<proteinExistence type="inferred from homology"/>
<keyword evidence="1 4" id="KW-0378">Hydrolase</keyword>
<dbReference type="InterPro" id="IPR016035">
    <property type="entry name" value="Acyl_Trfase/lysoPLipase"/>
</dbReference>
<feature type="short sequence motif" description="GXGXXG" evidence="4">
    <location>
        <begin position="65"/>
        <end position="70"/>
    </location>
</feature>
<comment type="similarity">
    <text evidence="5">Belongs to the patatin family.</text>
</comment>
<dbReference type="Proteomes" id="UP000612055">
    <property type="component" value="Unassembled WGS sequence"/>
</dbReference>
<comment type="caution">
    <text evidence="8">The sequence shown here is derived from an EMBL/GenBank/DDBJ whole genome shotgun (WGS) entry which is preliminary data.</text>
</comment>
<dbReference type="EC" id="3.1.1.-" evidence="5"/>
<dbReference type="PANTHER" id="PTHR14226">
    <property type="entry name" value="NEUROPATHY TARGET ESTERASE/SWISS CHEESE D.MELANOGASTER"/>
    <property type="match status" value="1"/>
</dbReference>
<evidence type="ECO:0000259" key="7">
    <source>
        <dbReference type="PROSITE" id="PS51635"/>
    </source>
</evidence>
<dbReference type="AlphaFoldDB" id="A0A835YJV4"/>
<feature type="short sequence motif" description="GXSXG" evidence="4">
    <location>
        <begin position="94"/>
        <end position="98"/>
    </location>
</feature>
<sequence>MTLNIKSLALRARRLSATRATAAHAQTQANGHPVQQLITERILSGSKPGARSSSDTSRLALVVEGGGMRGCISCAMVMTLHELGLLPAFDVAYGSSAGAINAAYCLTGQRGAIRIYYDHLTQGAAFLDLRALLPGASRPVMDIDYLVDDVMARREPLDWGGVLASPIPLRVVASCLDSLEPVVLSGFHDARELAAALKASASVPEVALGPRPFRERPRLTDAGVFEKVPLPSAIRDGCTHALVACSRPQPTQRRFLERRLSGVVEALAARLPVRTPNLRAALRRARAVGLRDEGLEEALHSCPHEVRDALGAYVLPMYPASTAGAHSLCLDPAVLRAACEAGRAAALRLLEPVAEAVAAGGRGPDGVEALGLGGVFGEGEGERGSEIGEGEAEGALVREGAAPVAA</sequence>
<dbReference type="SUPFAM" id="SSF52151">
    <property type="entry name" value="FabD/lysophospholipase-like"/>
    <property type="match status" value="1"/>
</dbReference>
<evidence type="ECO:0000256" key="1">
    <source>
        <dbReference type="ARBA" id="ARBA00022801"/>
    </source>
</evidence>
<gene>
    <name evidence="8" type="ORF">HYH03_003195</name>
</gene>
<protein>
    <recommendedName>
        <fullName evidence="5">Patatin</fullName>
        <ecNumber evidence="5">3.1.1.-</ecNumber>
    </recommendedName>
</protein>
<keyword evidence="3 4" id="KW-0443">Lipid metabolism</keyword>
<dbReference type="GO" id="GO:0052689">
    <property type="term" value="F:carboxylic ester hydrolase activity"/>
    <property type="evidence" value="ECO:0007669"/>
    <property type="project" value="UniProtKB-ARBA"/>
</dbReference>